<dbReference type="GeneID" id="37023513"/>
<feature type="compositionally biased region" description="Polar residues" evidence="1">
    <location>
        <begin position="356"/>
        <end position="369"/>
    </location>
</feature>
<evidence type="ECO:0000259" key="2">
    <source>
        <dbReference type="SMART" id="SM01272"/>
    </source>
</evidence>
<feature type="compositionally biased region" description="Basic residues" evidence="1">
    <location>
        <begin position="933"/>
        <end position="943"/>
    </location>
</feature>
<feature type="compositionally biased region" description="Low complexity" evidence="1">
    <location>
        <begin position="961"/>
        <end position="988"/>
    </location>
</feature>
<dbReference type="Proteomes" id="UP000245771">
    <property type="component" value="Unassembled WGS sequence"/>
</dbReference>
<evidence type="ECO:0000313" key="4">
    <source>
        <dbReference type="Proteomes" id="UP000245771"/>
    </source>
</evidence>
<feature type="compositionally biased region" description="Low complexity" evidence="1">
    <location>
        <begin position="474"/>
        <end position="491"/>
    </location>
</feature>
<dbReference type="Pfam" id="PF14438">
    <property type="entry name" value="SM-ATX"/>
    <property type="match status" value="1"/>
</dbReference>
<dbReference type="RefSeq" id="XP_025355860.1">
    <property type="nucleotide sequence ID" value="XM_025501732.1"/>
</dbReference>
<feature type="compositionally biased region" description="Low complexity" evidence="1">
    <location>
        <begin position="21"/>
        <end position="33"/>
    </location>
</feature>
<gene>
    <name evidence="3" type="ORF">FA14DRAFT_189507</name>
</gene>
<evidence type="ECO:0000313" key="3">
    <source>
        <dbReference type="EMBL" id="PWN35558.1"/>
    </source>
</evidence>
<feature type="region of interest" description="Disordered" evidence="1">
    <location>
        <begin position="702"/>
        <end position="783"/>
    </location>
</feature>
<feature type="compositionally biased region" description="Polar residues" evidence="1">
    <location>
        <begin position="989"/>
        <end position="1005"/>
    </location>
</feature>
<keyword evidence="4" id="KW-1185">Reference proteome</keyword>
<name>A0A316VEP8_9BASI</name>
<dbReference type="AlphaFoldDB" id="A0A316VEP8"/>
<feature type="compositionally biased region" description="Basic and acidic residues" evidence="1">
    <location>
        <begin position="395"/>
        <end position="414"/>
    </location>
</feature>
<dbReference type="GO" id="GO:0003729">
    <property type="term" value="F:mRNA binding"/>
    <property type="evidence" value="ECO:0007669"/>
    <property type="project" value="TreeGrafter"/>
</dbReference>
<dbReference type="STRING" id="1280837.A0A316VEP8"/>
<dbReference type="InterPro" id="IPR009604">
    <property type="entry name" value="LsmAD_domain"/>
</dbReference>
<dbReference type="GO" id="GO:0010494">
    <property type="term" value="C:cytoplasmic stress granule"/>
    <property type="evidence" value="ECO:0007669"/>
    <property type="project" value="TreeGrafter"/>
</dbReference>
<dbReference type="InParanoid" id="A0A316VEP8"/>
<evidence type="ECO:0000256" key="1">
    <source>
        <dbReference type="SAM" id="MobiDB-lite"/>
    </source>
</evidence>
<accession>A0A316VEP8</accession>
<dbReference type="Pfam" id="PF06741">
    <property type="entry name" value="LsmAD"/>
    <property type="match status" value="1"/>
</dbReference>
<feature type="region of interest" description="Disordered" evidence="1">
    <location>
        <begin position="1"/>
        <end position="72"/>
    </location>
</feature>
<dbReference type="FunCoup" id="A0A316VEP8">
    <property type="interactions" value="77"/>
</dbReference>
<sequence>MAAQSAWRSNHSSGNTPRWGQNAAASNQTQQQQPPRPASNGDAITVNAAAPAPAPTGSFPPLGNKAAHSAGLNEEDSIQRDRTLHLLIGLIGHTVVVTTRSGNKHIGILQTTSVPDNNSANGTGVVLSVSQQIHPDNRLGPVQKILIIKGEDVAGIAAREVGLDVQPTMSHAERLGFRTDTQISNSGEVFDQRSLQKWVGDADTDMALESTGGSSGNALGGWDQFAANEAKFGIKSNYEETLYTTKLDKSGKDYKDRERKADQLAKEIMSSAASNSHIAEERNLVDADGATAQTEEDKYGAVVRGTNAYVPPGARRAAAAAAAATASASATARMNGSNAVEGDGLNSSATPAIVTTAPSNSTAITATSGQRDDKATADKQQNKDATGDFRQFVSQERERAERKKAALAKQEKDNKLADLRSWSDKFKLSFPVPKDLAGASQAQPGTAKDVKAAPQASEMPRDPSLQKSLSPTPANAQKAANANDNGGSASAKHSPTNAGIAPTTAQASTNDAGKLAERRPSATSSVNPAPSRLAETKAMLAKMTIPAIPPFDASKSRTRQAGLNEIAAGTTKEATANIAGPSKDAASSKSSFKMSAKASSFKPFNPNAASFTPGVPANNSAAPRPSQDLSFGMSPPPVIRSETPLNPFFGNRVIKKPAQPLHVQKEFSPFKTGKVPEPSTVGSTWDFTGKPYRDLFHVIPADDGASSSQQTPHTPHANPSQPGGVTSGPGLNLGGNGLPPGVHLPPPHMVGQQAVPPHLAGLPPHQAHLPHGGPHQIQQSIPGTPHMGQHNQGGVAQHSGQPSLNQPMYMQYQPYRLQHGQQPMQHLGASPYMNPQFMGQMPFSPPMPPAGAPGGMYSPQMQNMMSVPGAGGPPGAHGHMRGQAGGPPHMQGGKGQHPPHMYYQQGGGQPMPGMPYGQPFPPSAGPSPVIRHQQQHHQHHPQHHMSQQYQNHQPYGIPNLQQHGGNNHAHQHQQSIPSSASVQTSLSSAPTPQTAPTSGNVSEAGSATPIALAHKPKKPQLAAVAHHANAATHAHVAKHLQVKKFQAVNVLPSLKVAIATHAHAQTLKFRLKRIGNWASSSCLAQ</sequence>
<feature type="region of interest" description="Disordered" evidence="1">
    <location>
        <begin position="350"/>
        <end position="414"/>
    </location>
</feature>
<feature type="region of interest" description="Disordered" evidence="1">
    <location>
        <begin position="437"/>
        <end position="532"/>
    </location>
</feature>
<dbReference type="PANTHER" id="PTHR12854:SF7">
    <property type="entry name" value="ATAXIN-2 HOMOLOG"/>
    <property type="match status" value="1"/>
</dbReference>
<organism evidence="3 4">
    <name type="scientific">Meira miltonrushii</name>
    <dbReference type="NCBI Taxonomy" id="1280837"/>
    <lineage>
        <taxon>Eukaryota</taxon>
        <taxon>Fungi</taxon>
        <taxon>Dikarya</taxon>
        <taxon>Basidiomycota</taxon>
        <taxon>Ustilaginomycotina</taxon>
        <taxon>Exobasidiomycetes</taxon>
        <taxon>Exobasidiales</taxon>
        <taxon>Brachybasidiaceae</taxon>
        <taxon>Meira</taxon>
    </lineage>
</organism>
<reference evidence="3 4" key="1">
    <citation type="journal article" date="2018" name="Mol. Biol. Evol.">
        <title>Broad Genomic Sampling Reveals a Smut Pathogenic Ancestry of the Fungal Clade Ustilaginomycotina.</title>
        <authorList>
            <person name="Kijpornyongpan T."/>
            <person name="Mondo S.J."/>
            <person name="Barry K."/>
            <person name="Sandor L."/>
            <person name="Lee J."/>
            <person name="Lipzen A."/>
            <person name="Pangilinan J."/>
            <person name="LaButti K."/>
            <person name="Hainaut M."/>
            <person name="Henrissat B."/>
            <person name="Grigoriev I.V."/>
            <person name="Spatafora J.W."/>
            <person name="Aime M.C."/>
        </authorList>
    </citation>
    <scope>NUCLEOTIDE SEQUENCE [LARGE SCALE GENOMIC DNA]</scope>
    <source>
        <strain evidence="3 4">MCA 3882</strain>
    </source>
</reference>
<feature type="compositionally biased region" description="Polar residues" evidence="1">
    <location>
        <begin position="705"/>
        <end position="724"/>
    </location>
</feature>
<dbReference type="InterPro" id="IPR045117">
    <property type="entry name" value="ATXN2-like"/>
</dbReference>
<feature type="compositionally biased region" description="Polar residues" evidence="1">
    <location>
        <begin position="493"/>
        <end position="511"/>
    </location>
</feature>
<dbReference type="PANTHER" id="PTHR12854">
    <property type="entry name" value="ATAXIN 2-RELATED"/>
    <property type="match status" value="1"/>
</dbReference>
<protein>
    <recommendedName>
        <fullName evidence="2">LsmAD domain-containing protein</fullName>
    </recommendedName>
</protein>
<feature type="compositionally biased region" description="Gly residues" evidence="1">
    <location>
        <begin position="725"/>
        <end position="738"/>
    </location>
</feature>
<proteinExistence type="predicted"/>
<dbReference type="EMBL" id="KZ819603">
    <property type="protein sequence ID" value="PWN35558.1"/>
    <property type="molecule type" value="Genomic_DNA"/>
</dbReference>
<dbReference type="InterPro" id="IPR025852">
    <property type="entry name" value="SM_dom_ATX"/>
</dbReference>
<feature type="compositionally biased region" description="Polar residues" evidence="1">
    <location>
        <begin position="1"/>
        <end position="19"/>
    </location>
</feature>
<feature type="compositionally biased region" description="Basic and acidic residues" evidence="1">
    <location>
        <begin position="370"/>
        <end position="387"/>
    </location>
</feature>
<feature type="region of interest" description="Disordered" evidence="1">
    <location>
        <begin position="871"/>
        <end position="1006"/>
    </location>
</feature>
<dbReference type="SMART" id="SM01272">
    <property type="entry name" value="LsmAD"/>
    <property type="match status" value="1"/>
</dbReference>
<feature type="domain" description="LsmAD" evidence="2">
    <location>
        <begin position="232"/>
        <end position="305"/>
    </location>
</feature>
<dbReference type="OrthoDB" id="2275718at2759"/>
<dbReference type="GO" id="GO:0034063">
    <property type="term" value="P:stress granule assembly"/>
    <property type="evidence" value="ECO:0007669"/>
    <property type="project" value="TreeGrafter"/>
</dbReference>